<dbReference type="InterPro" id="IPR038765">
    <property type="entry name" value="Papain-like_cys_pep_sf"/>
</dbReference>
<dbReference type="GO" id="GO:0016926">
    <property type="term" value="P:protein desumoylation"/>
    <property type="evidence" value="ECO:0007669"/>
    <property type="project" value="TreeGrafter"/>
</dbReference>
<dbReference type="EMBL" id="JAINDJ010000006">
    <property type="protein sequence ID" value="KAG9443770.1"/>
    <property type="molecule type" value="Genomic_DNA"/>
</dbReference>
<evidence type="ECO:0000256" key="5">
    <source>
        <dbReference type="ARBA" id="ARBA00022807"/>
    </source>
</evidence>
<evidence type="ECO:0000313" key="8">
    <source>
        <dbReference type="EMBL" id="KAG9443770.1"/>
    </source>
</evidence>
<feature type="region of interest" description="Disordered" evidence="6">
    <location>
        <begin position="74"/>
        <end position="106"/>
    </location>
</feature>
<accession>A0AAV7E6M1</accession>
<dbReference type="InterPro" id="IPR003653">
    <property type="entry name" value="Peptidase_C48_C"/>
</dbReference>
<proteinExistence type="inferred from homology"/>
<keyword evidence="5" id="KW-0788">Thiol protease</keyword>
<name>A0AAV7E6M1_ARIFI</name>
<comment type="similarity">
    <text evidence="1">Belongs to the peptidase C48 family.</text>
</comment>
<keyword evidence="4" id="KW-0378">Hydrolase</keyword>
<organism evidence="8 9">
    <name type="scientific">Aristolochia fimbriata</name>
    <name type="common">White veined hardy Dutchman's pipe vine</name>
    <dbReference type="NCBI Taxonomy" id="158543"/>
    <lineage>
        <taxon>Eukaryota</taxon>
        <taxon>Viridiplantae</taxon>
        <taxon>Streptophyta</taxon>
        <taxon>Embryophyta</taxon>
        <taxon>Tracheophyta</taxon>
        <taxon>Spermatophyta</taxon>
        <taxon>Magnoliopsida</taxon>
        <taxon>Magnoliidae</taxon>
        <taxon>Piperales</taxon>
        <taxon>Aristolochiaceae</taxon>
        <taxon>Aristolochia</taxon>
    </lineage>
</organism>
<dbReference type="Proteomes" id="UP000825729">
    <property type="component" value="Unassembled WGS sequence"/>
</dbReference>
<dbReference type="GO" id="GO:0006508">
    <property type="term" value="P:proteolysis"/>
    <property type="evidence" value="ECO:0007669"/>
    <property type="project" value="UniProtKB-KW"/>
</dbReference>
<dbReference type="Pfam" id="PF02902">
    <property type="entry name" value="Peptidase_C48"/>
    <property type="match status" value="1"/>
</dbReference>
<keyword evidence="2" id="KW-0645">Protease</keyword>
<feature type="compositionally biased region" description="Low complexity" evidence="6">
    <location>
        <begin position="194"/>
        <end position="206"/>
    </location>
</feature>
<evidence type="ECO:0000259" key="7">
    <source>
        <dbReference type="PROSITE" id="PS50600"/>
    </source>
</evidence>
<evidence type="ECO:0000256" key="1">
    <source>
        <dbReference type="ARBA" id="ARBA00005234"/>
    </source>
</evidence>
<sequence length="524" mass="59991">MGALTETRRPFTDVFTLSCSLPPELSSDSDYTISLPPAKKARTTSMPSAQDQPTVLHNSGISIVKTQSFPAPPPLPRLVHAPQRNSKFSRSLHLERKSPPERSQVLASKGVDKMGNVLSQYKQAKRNALRTIPWFRDREAPVTEPANVDYKSVDDVTCEGLSVDAYKQLVQKQEGYFVPVRPHDVGQSSKLVCSPSQPSSPSASDPTILTPNRDETKQVVPSQSGKNVAGVTVNDTPVYKTLLENSRFRDKKLHNIDFELRLNEERLSAFKLLSKRPTEEAKEDVTRELFTPLTEQEEEDVSHALCGSYSQELLVVHESSNIEITREKMQCLRPGAWLNDEVINLYLELLKERERSNHTKFLNCHFFNTFFYKKLISGRNGYDYKAVRRWTTQRKIGYGLLDCDKIFVPIHKEVHWCLAVINVKDEKFQYLDSLGGRDSRVLNVLAKYLVDEAKDKSNKDINVSSWEQEFVEDLPEQQNGWDCGMFMIKYADFYSRGLDLCFSQEHMPYFRRRTVKEILQLKAN</sequence>
<evidence type="ECO:0000256" key="6">
    <source>
        <dbReference type="SAM" id="MobiDB-lite"/>
    </source>
</evidence>
<feature type="domain" description="Ubiquitin-like protease family profile" evidence="7">
    <location>
        <begin position="322"/>
        <end position="494"/>
    </location>
</feature>
<dbReference type="PANTHER" id="PTHR12606:SF1">
    <property type="entry name" value="UBIQUITIN-LIKE-SPECIFIC PROTEASE 1A"/>
    <property type="match status" value="1"/>
</dbReference>
<dbReference type="GO" id="GO:0016929">
    <property type="term" value="F:deSUMOylase activity"/>
    <property type="evidence" value="ECO:0007669"/>
    <property type="project" value="TreeGrafter"/>
</dbReference>
<dbReference type="PANTHER" id="PTHR12606">
    <property type="entry name" value="SENTRIN/SUMO-SPECIFIC PROTEASE"/>
    <property type="match status" value="1"/>
</dbReference>
<keyword evidence="9" id="KW-1185">Reference proteome</keyword>
<evidence type="ECO:0000256" key="3">
    <source>
        <dbReference type="ARBA" id="ARBA00022786"/>
    </source>
</evidence>
<dbReference type="GO" id="GO:0005634">
    <property type="term" value="C:nucleus"/>
    <property type="evidence" value="ECO:0007669"/>
    <property type="project" value="TreeGrafter"/>
</dbReference>
<evidence type="ECO:0000256" key="2">
    <source>
        <dbReference type="ARBA" id="ARBA00022670"/>
    </source>
</evidence>
<evidence type="ECO:0000313" key="9">
    <source>
        <dbReference type="Proteomes" id="UP000825729"/>
    </source>
</evidence>
<dbReference type="SUPFAM" id="SSF54001">
    <property type="entry name" value="Cysteine proteinases"/>
    <property type="match status" value="1"/>
</dbReference>
<dbReference type="Gene3D" id="3.40.395.10">
    <property type="entry name" value="Adenoviral Proteinase, Chain A"/>
    <property type="match status" value="1"/>
</dbReference>
<feature type="region of interest" description="Disordered" evidence="6">
    <location>
        <begin position="187"/>
        <end position="212"/>
    </location>
</feature>
<evidence type="ECO:0000256" key="4">
    <source>
        <dbReference type="ARBA" id="ARBA00022801"/>
    </source>
</evidence>
<gene>
    <name evidence="8" type="ORF">H6P81_015110</name>
</gene>
<keyword evidence="3" id="KW-0833">Ubl conjugation pathway</keyword>
<comment type="caution">
    <text evidence="8">The sequence shown here is derived from an EMBL/GenBank/DDBJ whole genome shotgun (WGS) entry which is preliminary data.</text>
</comment>
<dbReference type="AlphaFoldDB" id="A0AAV7E6M1"/>
<dbReference type="PROSITE" id="PS50600">
    <property type="entry name" value="ULP_PROTEASE"/>
    <property type="match status" value="1"/>
</dbReference>
<protein>
    <recommendedName>
        <fullName evidence="7">Ubiquitin-like protease family profile domain-containing protein</fullName>
    </recommendedName>
</protein>
<reference evidence="8 9" key="1">
    <citation type="submission" date="2021-07" db="EMBL/GenBank/DDBJ databases">
        <title>The Aristolochia fimbriata genome: insights into angiosperm evolution, floral development and chemical biosynthesis.</title>
        <authorList>
            <person name="Jiao Y."/>
        </authorList>
    </citation>
    <scope>NUCLEOTIDE SEQUENCE [LARGE SCALE GENOMIC DNA]</scope>
    <source>
        <strain evidence="8">IBCAS-2021</strain>
        <tissue evidence="8">Leaf</tissue>
    </source>
</reference>
<dbReference type="FunFam" id="3.40.395.10:FF:000005">
    <property type="entry name" value="Ubiquitin-like-specific protease ESD4"/>
    <property type="match status" value="1"/>
</dbReference>